<evidence type="ECO:0000256" key="1">
    <source>
        <dbReference type="SAM" id="MobiDB-lite"/>
    </source>
</evidence>
<feature type="compositionally biased region" description="Low complexity" evidence="1">
    <location>
        <begin position="350"/>
        <end position="365"/>
    </location>
</feature>
<feature type="compositionally biased region" description="Basic and acidic residues" evidence="1">
    <location>
        <begin position="315"/>
        <end position="330"/>
    </location>
</feature>
<protein>
    <submittedName>
        <fullName evidence="2">Uncharacterized protein</fullName>
    </submittedName>
</protein>
<evidence type="ECO:0000313" key="3">
    <source>
        <dbReference type="Proteomes" id="UP001334248"/>
    </source>
</evidence>
<name>A0ABR0RBU3_9EURO</name>
<sequence>MAARDTQTASSAEGAGFTWLLEHILTYPGTYEIPLRTMYTLNSASHSQQKSSPTNVVGNAFPISKNQDPNSMTTATAAAQLRSNLMNQIAQQSTQPQSLPPSFITSFVRRCFSTDLAQVDFPQALTALDYLKDLELRRRNEILAALSYLGVEREDVQDREKIARDYPNAYQWICSMEEKERKLDFLYTHVYLGLRRWALVNEMSLKPFNKQNCLAMLNTLYPPMLNSSQFVPPTRQLTQQIVAEQRKHFFRYITAVEKSGAVVLKNVMSQHARPGEETGWPKVRDDLDNYLRMANSIIDECLETTGRSISPKSATFDHDEINEEHKRKVDSGISFGSTSGYTSNRSSAQSHMTRPSTSTTSSVSTHSRHTSRDKQLDKSLPAAPEDEDTITMKPAGSALERIARELRKIGSRGNMREESKPRQTINTSFEDVPMAEAESPPATPGRGLRFKRSLKNIRSASKGRSTSTSRPPSRNGSYGHMDDMPNFDQEAMRRQRKAWEAQQQNAR</sequence>
<dbReference type="EMBL" id="JAVHJV010000016">
    <property type="protein sequence ID" value="KAK5937599.1"/>
    <property type="molecule type" value="Genomic_DNA"/>
</dbReference>
<gene>
    <name evidence="2" type="ORF">PMZ80_010219</name>
</gene>
<feature type="compositionally biased region" description="Polar residues" evidence="1">
    <location>
        <begin position="334"/>
        <end position="349"/>
    </location>
</feature>
<keyword evidence="3" id="KW-1185">Reference proteome</keyword>
<feature type="compositionally biased region" description="Basic and acidic residues" evidence="1">
    <location>
        <begin position="490"/>
        <end position="499"/>
    </location>
</feature>
<reference evidence="2 3" key="1">
    <citation type="journal article" date="2023" name="Res Sq">
        <title>Genomic and morphological characterization of Knufia obscura isolated from the Mars 2020 spacecraft assembly facility.</title>
        <authorList>
            <person name="Chander A.M."/>
            <person name="Teixeira M.M."/>
            <person name="Singh N.K."/>
            <person name="Williams M.P."/>
            <person name="Parker C.W."/>
            <person name="Leo P."/>
            <person name="Stajich J.E."/>
            <person name="Torok T."/>
            <person name="Tighe S."/>
            <person name="Mason C.E."/>
            <person name="Venkateswaran K."/>
        </authorList>
    </citation>
    <scope>NUCLEOTIDE SEQUENCE [LARGE SCALE GENOMIC DNA]</scope>
    <source>
        <strain evidence="2 3">CCFEE 5817</strain>
    </source>
</reference>
<feature type="compositionally biased region" description="Basic and acidic residues" evidence="1">
    <location>
        <begin position="401"/>
        <end position="421"/>
    </location>
</feature>
<dbReference type="GeneID" id="90003668"/>
<dbReference type="RefSeq" id="XP_064725689.1">
    <property type="nucleotide sequence ID" value="XM_064878610.1"/>
</dbReference>
<evidence type="ECO:0000313" key="2">
    <source>
        <dbReference type="EMBL" id="KAK5937599.1"/>
    </source>
</evidence>
<dbReference type="Proteomes" id="UP001334248">
    <property type="component" value="Unassembled WGS sequence"/>
</dbReference>
<proteinExistence type="predicted"/>
<comment type="caution">
    <text evidence="2">The sequence shown here is derived from an EMBL/GenBank/DDBJ whole genome shotgun (WGS) entry which is preliminary data.</text>
</comment>
<feature type="region of interest" description="Disordered" evidence="1">
    <location>
        <begin position="308"/>
        <end position="507"/>
    </location>
</feature>
<accession>A0ABR0RBU3</accession>
<organism evidence="2 3">
    <name type="scientific">Knufia obscura</name>
    <dbReference type="NCBI Taxonomy" id="1635080"/>
    <lineage>
        <taxon>Eukaryota</taxon>
        <taxon>Fungi</taxon>
        <taxon>Dikarya</taxon>
        <taxon>Ascomycota</taxon>
        <taxon>Pezizomycotina</taxon>
        <taxon>Eurotiomycetes</taxon>
        <taxon>Chaetothyriomycetidae</taxon>
        <taxon>Chaetothyriales</taxon>
        <taxon>Trichomeriaceae</taxon>
        <taxon>Knufia</taxon>
    </lineage>
</organism>
<feature type="compositionally biased region" description="Low complexity" evidence="1">
    <location>
        <begin position="464"/>
        <end position="474"/>
    </location>
</feature>